<dbReference type="Proteomes" id="UP001277761">
    <property type="component" value="Unassembled WGS sequence"/>
</dbReference>
<evidence type="ECO:0000313" key="1">
    <source>
        <dbReference type="EMBL" id="MDX8150523.1"/>
    </source>
</evidence>
<dbReference type="GO" id="GO:0008168">
    <property type="term" value="F:methyltransferase activity"/>
    <property type="evidence" value="ECO:0007669"/>
    <property type="project" value="UniProtKB-KW"/>
</dbReference>
<dbReference type="Pfam" id="PF13489">
    <property type="entry name" value="Methyltransf_23"/>
    <property type="match status" value="1"/>
</dbReference>
<protein>
    <submittedName>
        <fullName evidence="1">Methyltransferase domain-containing protein</fullName>
    </submittedName>
</protein>
<reference evidence="1 2" key="1">
    <citation type="submission" date="2023-11" db="EMBL/GenBank/DDBJ databases">
        <authorList>
            <person name="Xu M."/>
            <person name="Jiang T."/>
        </authorList>
    </citation>
    <scope>NUCLEOTIDE SEQUENCE [LARGE SCALE GENOMIC DNA]</scope>
    <source>
        <strain evidence="1 2">SD</strain>
    </source>
</reference>
<dbReference type="GO" id="GO:0032259">
    <property type="term" value="P:methylation"/>
    <property type="evidence" value="ECO:0007669"/>
    <property type="project" value="UniProtKB-KW"/>
</dbReference>
<sequence length="271" mass="30103">MSVPHPHSPADELTLRLPRTEARRAELDQDEEWCELLRPDGVERIRFHDYDRIFEIPGLYERLFYDELECCSPTVVREMLEHGIRGEGADPTSLSVLDLGAGNGMVGEELRDLGVAEIVGVDILPEARMATERDRPGVYADYRVCDLTDPPAADDDALRALAPDCLTTVAALGFGDIPPEAFATAFDYLAEDGWVALTIRDDFVTDEDPSGFARLLRRLDAEGALEVSAERRYQHRLAVSGEPLHYHAYVARKRGELDPSWVAAAAQLDPA</sequence>
<dbReference type="InterPro" id="IPR029063">
    <property type="entry name" value="SAM-dependent_MTases_sf"/>
</dbReference>
<dbReference type="RefSeq" id="WP_319952669.1">
    <property type="nucleotide sequence ID" value="NZ_JAXAVX010000001.1"/>
</dbReference>
<dbReference type="CDD" id="cd02440">
    <property type="entry name" value="AdoMet_MTases"/>
    <property type="match status" value="1"/>
</dbReference>
<name>A0ABU4VFE9_9ACTN</name>
<dbReference type="SUPFAM" id="SSF53335">
    <property type="entry name" value="S-adenosyl-L-methionine-dependent methyltransferases"/>
    <property type="match status" value="1"/>
</dbReference>
<comment type="caution">
    <text evidence="1">The sequence shown here is derived from an EMBL/GenBank/DDBJ whole genome shotgun (WGS) entry which is preliminary data.</text>
</comment>
<keyword evidence="1" id="KW-0489">Methyltransferase</keyword>
<dbReference type="Gene3D" id="3.40.50.150">
    <property type="entry name" value="Vaccinia Virus protein VP39"/>
    <property type="match status" value="1"/>
</dbReference>
<organism evidence="1 2">
    <name type="scientific">Patulibacter brassicae</name>
    <dbReference type="NCBI Taxonomy" id="1705717"/>
    <lineage>
        <taxon>Bacteria</taxon>
        <taxon>Bacillati</taxon>
        <taxon>Actinomycetota</taxon>
        <taxon>Thermoleophilia</taxon>
        <taxon>Solirubrobacterales</taxon>
        <taxon>Patulibacteraceae</taxon>
        <taxon>Patulibacter</taxon>
    </lineage>
</organism>
<proteinExistence type="predicted"/>
<keyword evidence="1" id="KW-0808">Transferase</keyword>
<keyword evidence="2" id="KW-1185">Reference proteome</keyword>
<gene>
    <name evidence="1" type="ORF">SK069_02870</name>
</gene>
<accession>A0ABU4VFE9</accession>
<dbReference type="EMBL" id="JAXAVX010000001">
    <property type="protein sequence ID" value="MDX8150523.1"/>
    <property type="molecule type" value="Genomic_DNA"/>
</dbReference>
<evidence type="ECO:0000313" key="2">
    <source>
        <dbReference type="Proteomes" id="UP001277761"/>
    </source>
</evidence>